<keyword evidence="7 8" id="KW-0472">Membrane</keyword>
<protein>
    <recommendedName>
        <fullName evidence="8">ATP synthase subunit 4</fullName>
    </recommendedName>
</protein>
<evidence type="ECO:0000256" key="7">
    <source>
        <dbReference type="ARBA" id="ARBA00023136"/>
    </source>
</evidence>
<dbReference type="PANTHER" id="PTHR12733:SF3">
    <property type="entry name" value="ATP SYNTHASE F(0) COMPLEX SUBUNIT B1, MITOCHONDRIAL"/>
    <property type="match status" value="1"/>
</dbReference>
<dbReference type="InterPro" id="IPR008688">
    <property type="entry name" value="ATP_synth_Bsub_B/MI25"/>
</dbReference>
<evidence type="ECO:0000313" key="10">
    <source>
        <dbReference type="Proteomes" id="UP000714275"/>
    </source>
</evidence>
<keyword evidence="1 8" id="KW-0813">Transport</keyword>
<proteinExistence type="inferred from homology"/>
<dbReference type="OrthoDB" id="67388at2759"/>
<evidence type="ECO:0000256" key="4">
    <source>
        <dbReference type="ARBA" id="ARBA00022792"/>
    </source>
</evidence>
<comment type="similarity">
    <text evidence="8">Belongs to the eukaryotic ATPase B chain family.</text>
</comment>
<evidence type="ECO:0000256" key="1">
    <source>
        <dbReference type="ARBA" id="ARBA00022448"/>
    </source>
</evidence>
<gene>
    <name evidence="9" type="ORF">EV702DRAFT_1212582</name>
</gene>
<dbReference type="SUPFAM" id="SSF161060">
    <property type="entry name" value="ATP synthase B chain-like"/>
    <property type="match status" value="1"/>
</dbReference>
<comment type="subcellular location">
    <subcellularLocation>
        <location evidence="8">Mitochondrion</location>
    </subcellularLocation>
    <subcellularLocation>
        <location evidence="8">Mitochondrion inner membrane</location>
    </subcellularLocation>
</comment>
<keyword evidence="3 8" id="KW-0375">Hydrogen ion transport</keyword>
<comment type="subunit">
    <text evidence="8">F-type ATPases have 2 components, CF(1) - the catalytic core - and CF(0) - the membrane proton channel. In yeast, the dimeric form of ATP synthase consists of 17 polypeptides: alpha, beta, gamma, delta, epsilon, 4 (B), 5 (OSCP), 6 (A), 8, 9 (C), d, E (Tim11), f, g, h, i/j and k.</text>
</comment>
<dbReference type="GO" id="GO:0046933">
    <property type="term" value="F:proton-transporting ATP synthase activity, rotational mechanism"/>
    <property type="evidence" value="ECO:0007669"/>
    <property type="project" value="TreeGrafter"/>
</dbReference>
<dbReference type="PANTHER" id="PTHR12733">
    <property type="entry name" value="MITOCHONDRIAL ATP SYNTHASE B CHAIN"/>
    <property type="match status" value="1"/>
</dbReference>
<evidence type="ECO:0000256" key="3">
    <source>
        <dbReference type="ARBA" id="ARBA00022781"/>
    </source>
</evidence>
<comment type="function">
    <text evidence="8">Subunit b, of the mitochondrial membrane ATP synthase complex (F(1)F(0) ATP synthase or Complex V) that produces ATP from ADP in the presence of a proton gradient across the membrane which is generated by electron transport complexes of the respiratory chain. ATP synthase complex consist of a soluble F(1) head domain - the catalytic core - and a membrane F(1) domain - the membrane proton channel. These two domains are linked by a central stalk rotating inside the F(1) region and a stationary peripheral stalk. During catalysis, ATP synthesis in the catalytic domain of F(1) is coupled via a rotary mechanism of the central stalk subunits to proton translocation. In vivo, can only synthesize ATP although its ATP hydrolase activity can be activated artificially in vitro. Part of the complex F(0) domain. Part of the complex F(0) domain and the peripheric stalk, which acts as a stator to hold the catalytic alpha(3)beta(3) subcomplex and subunit a/ATP6 static relative to the rotary elements.</text>
</comment>
<name>A0A9P7CX00_9AGAM</name>
<dbReference type="InterPro" id="IPR013837">
    <property type="entry name" value="ATP_synth_F0_suB"/>
</dbReference>
<reference evidence="9" key="1">
    <citation type="journal article" date="2020" name="New Phytol.">
        <title>Comparative genomics reveals dynamic genome evolution in host specialist ectomycorrhizal fungi.</title>
        <authorList>
            <person name="Lofgren L.A."/>
            <person name="Nguyen N.H."/>
            <person name="Vilgalys R."/>
            <person name="Ruytinx J."/>
            <person name="Liao H.L."/>
            <person name="Branco S."/>
            <person name="Kuo A."/>
            <person name="LaButti K."/>
            <person name="Lipzen A."/>
            <person name="Andreopoulos W."/>
            <person name="Pangilinan J."/>
            <person name="Riley R."/>
            <person name="Hundley H."/>
            <person name="Na H."/>
            <person name="Barry K."/>
            <person name="Grigoriev I.V."/>
            <person name="Stajich J.E."/>
            <person name="Kennedy P.G."/>
        </authorList>
    </citation>
    <scope>NUCLEOTIDE SEQUENCE</scope>
    <source>
        <strain evidence="9">DOB743</strain>
    </source>
</reference>
<dbReference type="Gene3D" id="1.20.5.2210">
    <property type="match status" value="1"/>
</dbReference>
<evidence type="ECO:0000256" key="8">
    <source>
        <dbReference type="RuleBase" id="RU368017"/>
    </source>
</evidence>
<dbReference type="Pfam" id="PF05405">
    <property type="entry name" value="Mt_ATP-synt_B"/>
    <property type="match status" value="1"/>
</dbReference>
<evidence type="ECO:0000256" key="2">
    <source>
        <dbReference type="ARBA" id="ARBA00022547"/>
    </source>
</evidence>
<organism evidence="9 10">
    <name type="scientific">Suillus placidus</name>
    <dbReference type="NCBI Taxonomy" id="48579"/>
    <lineage>
        <taxon>Eukaryota</taxon>
        <taxon>Fungi</taxon>
        <taxon>Dikarya</taxon>
        <taxon>Basidiomycota</taxon>
        <taxon>Agaricomycotina</taxon>
        <taxon>Agaricomycetes</taxon>
        <taxon>Agaricomycetidae</taxon>
        <taxon>Boletales</taxon>
        <taxon>Suillineae</taxon>
        <taxon>Suillaceae</taxon>
        <taxon>Suillus</taxon>
    </lineage>
</organism>
<keyword evidence="10" id="KW-1185">Reference proteome</keyword>
<dbReference type="GO" id="GO:0045259">
    <property type="term" value="C:proton-transporting ATP synthase complex"/>
    <property type="evidence" value="ECO:0007669"/>
    <property type="project" value="UniProtKB-KW"/>
</dbReference>
<comment type="caution">
    <text evidence="9">The sequence shown here is derived from an EMBL/GenBank/DDBJ whole genome shotgun (WGS) entry which is preliminary data.</text>
</comment>
<dbReference type="Proteomes" id="UP000714275">
    <property type="component" value="Unassembled WGS sequence"/>
</dbReference>
<keyword evidence="6 8" id="KW-0496">Mitochondrion</keyword>
<dbReference type="AlphaFoldDB" id="A0A9P7CX00"/>
<sequence>MSSNPQPEQCAAEILNTLPSLPSLITKTGSAILGTGLVATAISQELYVVTEETVVAAGTFILLAYIAKNILESSRTEHTQAVKDHISSIEQMKDVVSLTQGLFALSKETAQLGADVFVQKQKVALASEVKAVLDSWVHYEQQQKESEQLELTKSVIAKVMANLQDEKVQKEILTSAIAEVEQLVKSKAI</sequence>
<evidence type="ECO:0000256" key="5">
    <source>
        <dbReference type="ARBA" id="ARBA00023065"/>
    </source>
</evidence>
<evidence type="ECO:0000313" key="9">
    <source>
        <dbReference type="EMBL" id="KAG1765288.1"/>
    </source>
</evidence>
<accession>A0A9P7CX00</accession>
<dbReference type="EMBL" id="JABBWD010000109">
    <property type="protein sequence ID" value="KAG1765288.1"/>
    <property type="molecule type" value="Genomic_DNA"/>
</dbReference>
<dbReference type="GO" id="GO:0005743">
    <property type="term" value="C:mitochondrial inner membrane"/>
    <property type="evidence" value="ECO:0007669"/>
    <property type="project" value="UniProtKB-SubCell"/>
</dbReference>
<keyword evidence="4 8" id="KW-0999">Mitochondrion inner membrane</keyword>
<evidence type="ECO:0000256" key="6">
    <source>
        <dbReference type="ARBA" id="ARBA00023128"/>
    </source>
</evidence>
<keyword evidence="5 8" id="KW-0406">Ion transport</keyword>
<keyword evidence="2 8" id="KW-0138">CF(0)</keyword>